<dbReference type="CDD" id="cd22207">
    <property type="entry name" value="pseudoGTPaseD_p190RhoGAP"/>
    <property type="match status" value="1"/>
</dbReference>
<protein>
    <recommendedName>
        <fullName evidence="10">Rho GTPase-activating protein 190</fullName>
    </recommendedName>
</protein>
<name>A0A7R9A226_9CRUS</name>
<dbReference type="InterPro" id="IPR008936">
    <property type="entry name" value="Rho_GTPase_activation_prot"/>
</dbReference>
<gene>
    <name evidence="8" type="ORF">DSTB1V02_LOCUS4675</name>
</gene>
<feature type="compositionally biased region" description="Polar residues" evidence="3">
    <location>
        <begin position="1302"/>
        <end position="1312"/>
    </location>
</feature>
<feature type="compositionally biased region" description="Polar residues" evidence="3">
    <location>
        <begin position="1425"/>
        <end position="1441"/>
    </location>
</feature>
<dbReference type="Gene3D" id="3.40.50.300">
    <property type="entry name" value="P-loop containing nucleotide triphosphate hydrolases"/>
    <property type="match status" value="1"/>
</dbReference>
<dbReference type="Proteomes" id="UP000677054">
    <property type="component" value="Unassembled WGS sequence"/>
</dbReference>
<dbReference type="Pfam" id="PF00620">
    <property type="entry name" value="RhoGAP"/>
    <property type="match status" value="1"/>
</dbReference>
<feature type="region of interest" description="Disordered" evidence="3">
    <location>
        <begin position="1252"/>
        <end position="1524"/>
    </location>
</feature>
<dbReference type="SMART" id="SM00173">
    <property type="entry name" value="RAS"/>
    <property type="match status" value="1"/>
</dbReference>
<evidence type="ECO:0000259" key="5">
    <source>
        <dbReference type="PROSITE" id="PS51676"/>
    </source>
</evidence>
<dbReference type="InterPro" id="IPR027417">
    <property type="entry name" value="P-loop_NTPase"/>
</dbReference>
<reference evidence="8" key="1">
    <citation type="submission" date="2020-11" db="EMBL/GenBank/DDBJ databases">
        <authorList>
            <person name="Tran Van P."/>
        </authorList>
    </citation>
    <scope>NUCLEOTIDE SEQUENCE</scope>
</reference>
<dbReference type="InterPro" id="IPR032835">
    <property type="entry name" value="RhoGAP-FF1"/>
</dbReference>
<dbReference type="SUPFAM" id="SSF48350">
    <property type="entry name" value="GTPase activation domain, GAP"/>
    <property type="match status" value="1"/>
</dbReference>
<dbReference type="InterPro" id="IPR001806">
    <property type="entry name" value="Small_GTPase"/>
</dbReference>
<dbReference type="PANTHER" id="PTHR46005">
    <property type="entry name" value="RHO GTPASE-ACTIVATING PROTEIN 190"/>
    <property type="match status" value="1"/>
</dbReference>
<dbReference type="InterPro" id="IPR045786">
    <property type="entry name" value="RhoGAP_pG1_pG2"/>
</dbReference>
<dbReference type="SUPFAM" id="SSF52540">
    <property type="entry name" value="P-loop containing nucleoside triphosphate hydrolases"/>
    <property type="match status" value="1"/>
</dbReference>
<organism evidence="8">
    <name type="scientific">Darwinula stevensoni</name>
    <dbReference type="NCBI Taxonomy" id="69355"/>
    <lineage>
        <taxon>Eukaryota</taxon>
        <taxon>Metazoa</taxon>
        <taxon>Ecdysozoa</taxon>
        <taxon>Arthropoda</taxon>
        <taxon>Crustacea</taxon>
        <taxon>Oligostraca</taxon>
        <taxon>Ostracoda</taxon>
        <taxon>Podocopa</taxon>
        <taxon>Podocopida</taxon>
        <taxon>Darwinulocopina</taxon>
        <taxon>Darwinuloidea</taxon>
        <taxon>Darwinulidae</taxon>
        <taxon>Darwinula</taxon>
    </lineage>
</organism>
<feature type="region of interest" description="Disordered" evidence="3">
    <location>
        <begin position="1197"/>
        <end position="1236"/>
    </location>
</feature>
<dbReference type="PROSITE" id="PS50238">
    <property type="entry name" value="RHOGAP"/>
    <property type="match status" value="1"/>
</dbReference>
<dbReference type="Gene3D" id="1.10.555.10">
    <property type="entry name" value="Rho GTPase activation protein"/>
    <property type="match status" value="1"/>
</dbReference>
<dbReference type="PROSITE" id="PS51853">
    <property type="entry name" value="PG2"/>
    <property type="match status" value="1"/>
</dbReference>
<dbReference type="GO" id="GO:0007266">
    <property type="term" value="P:Rho protein signal transduction"/>
    <property type="evidence" value="ECO:0007669"/>
    <property type="project" value="TreeGrafter"/>
</dbReference>
<feature type="domain" description="FF" evidence="5">
    <location>
        <begin position="483"/>
        <end position="553"/>
    </location>
</feature>
<sequence length="1628" mass="181276">MARRSDAFGKCFNVSVVGLSGTERDKGSLGSGKSCLCNRFVRPHADDYYTDHISVLSQTDFSGRVVNNDHFLYWGEVTKTAEDGSEFNFQVVEQTEFIDDASFQTFKGGKTDPYFKRCCATKLSSAEKLMYICKNQLGIEKEYEEKLLPDGKITIDGFLCVFDVSVVQNRSLDRQSEYTVAILNSIMRTKKPVVLVTSKNDEANELYIREAERLVARKEFKGSIPLVETSAHENVNVDLAFVILAQLVDKSRTRLRIIPYVEAARHRKEILDACTENFQRLVRSQVTDFRTSWALATKKIFAQHRDFLNYCDLMGRDSAQRLFKRHVKKLKDDFIQRKLQGYLEMLPDVLMEFFPDLSSLEQSDWNGIREQIMNHPDFHLHFVDAPLDEMDLLETTDSRIPVDLLESIDAETCFRNHINALLAERKRVQLREDFKKLLEDSGYVTPGKGLSEVQVLFMGRECFEALPTRDVQEVYDLHQREIIDRARQNFQELLLEYAELFSQYRNSPSSSSGSMTQDDVRHIQEALQEDSRYKALDRLEQDRKLMLLQHLGFVYCPLREHCPSYPNCIDAVIERILATKVQRSSGSWTSGMGAPPGPGCFNGGISNHVNLVLLGATGLAQELAAEIRAQCDDDELEVDGQLYSLDTHVIEGDVNLPQNVLHSTDFTPQGILCVYSSSQTLEYLNESLEKTLLSNLEQGDRLPFQGIPILILFGGDPALGEAALFSLQEAGQSLAQSQRCEFVSVNEAIGVVGRRVHPLLVQAALQKIVPIIKDRGLLPLLPSPSLNLSHNILAGLQDPVEPDFRAFRDDLIHGFILVYSTKRKASLANLTAFSNHIPHLPIQILAVTEGGGANAFFSSDLSHQLITEGNNIADKLQAHFTTSAATTQQKTAFYSSFFREVWEKKPEIEQALELEERSLEGDSGEGTLERPRALGLPRPPNARRNPYRTRSASADGSGGSESLYERLPADGSPGDDLEEPLSPTGDEGVRSSDDSEAYSPLLTRDRRLPNDHEEALVKPSQLKKKILKEGYREGYPSPGSRSITRQKLPPPPTAPPPPPPSTGDTELHYHVSTIIQQGPMNSPPPPYHAFSSPYNAGATARHVSRYNFTNALVLWYIRESRMPFEGLLSCMRITESLSDDGEILIAGGSKATMHQHSSPPEPAPPDFLHLRRLRKATTLPSDSAWVDDSNFWRRAEELPSGGRSMTLGRNKSRPSPTSNQSKGKSPHTLKQPGKLNLDHFSNITDAIARLNLENHGKPPPPDIPKAKESGYGQFDGAFSYLHGDGKPRLPARRVQRKEKSRPSYSESESDATSPDCLVRPPLTIPQGPLVPNPAPGRKPRSKKKRAAIPVAMPTVPSVGNPPSGYKASDASDIARSQSASEDSDVTDHQQQRPRRRRSLRAKKKSSTTSSSSATGTFVPVPSPVQPTKGNSSASELYSPSSKGKGDEVFRDEEGVPSPQDSASPLLGPLPKSKSVSDATAEQMRRKEKERKKEEEKRAKKEKEKERLAKKQSKKGKSAAIPSFTVEDFVQSDTNPIPLFVEKCVQFIEDDGLDSEGVYRVPGNRAQVDLLLQKFDEDPNLSIVELDIPMNAVATALKEFFAKRLPPLLPPETMEELARLGGKISSSYS</sequence>
<dbReference type="GO" id="GO:0005829">
    <property type="term" value="C:cytosol"/>
    <property type="evidence" value="ECO:0007669"/>
    <property type="project" value="TreeGrafter"/>
</dbReference>
<dbReference type="GO" id="GO:0003924">
    <property type="term" value="F:GTPase activity"/>
    <property type="evidence" value="ECO:0007669"/>
    <property type="project" value="InterPro"/>
</dbReference>
<dbReference type="OrthoDB" id="6356688at2759"/>
<dbReference type="Pfam" id="PF16512">
    <property type="entry name" value="RhoGAP-FF1"/>
    <property type="match status" value="1"/>
</dbReference>
<feature type="compositionally biased region" description="Pro residues" evidence="3">
    <location>
        <begin position="1048"/>
        <end position="1061"/>
    </location>
</feature>
<evidence type="ECO:0000259" key="7">
    <source>
        <dbReference type="PROSITE" id="PS51853"/>
    </source>
</evidence>
<feature type="compositionally biased region" description="Basic residues" evidence="3">
    <location>
        <begin position="1337"/>
        <end position="1346"/>
    </location>
</feature>
<dbReference type="Pfam" id="PF23083">
    <property type="entry name" value="FF_RHG35_4th"/>
    <property type="match status" value="1"/>
</dbReference>
<dbReference type="GO" id="GO:0050770">
    <property type="term" value="P:regulation of axonogenesis"/>
    <property type="evidence" value="ECO:0007669"/>
    <property type="project" value="TreeGrafter"/>
</dbReference>
<evidence type="ECO:0008006" key="10">
    <source>
        <dbReference type="Google" id="ProtNLM"/>
    </source>
</evidence>
<dbReference type="InterPro" id="IPR036517">
    <property type="entry name" value="FF_domain_sf"/>
</dbReference>
<feature type="compositionally biased region" description="Basic residues" evidence="3">
    <location>
        <begin position="1289"/>
        <end position="1299"/>
    </location>
</feature>
<dbReference type="GO" id="GO:0008361">
    <property type="term" value="P:regulation of cell size"/>
    <property type="evidence" value="ECO:0007669"/>
    <property type="project" value="TreeGrafter"/>
</dbReference>
<dbReference type="PANTHER" id="PTHR46005:SF4">
    <property type="entry name" value="RHO GTPASE-ACTIVATING PROTEIN 190"/>
    <property type="match status" value="1"/>
</dbReference>
<evidence type="ECO:0000259" key="4">
    <source>
        <dbReference type="PROSITE" id="PS50238"/>
    </source>
</evidence>
<dbReference type="EMBL" id="CAJPEV010000710">
    <property type="protein sequence ID" value="CAG0887823.1"/>
    <property type="molecule type" value="Genomic_DNA"/>
</dbReference>
<dbReference type="Gene3D" id="1.10.10.440">
    <property type="entry name" value="FF domain"/>
    <property type="match status" value="2"/>
</dbReference>
<feature type="compositionally biased region" description="Basic and acidic residues" evidence="3">
    <location>
        <begin position="1003"/>
        <end position="1016"/>
    </location>
</feature>
<dbReference type="PROSITE" id="PS51852">
    <property type="entry name" value="PG1"/>
    <property type="match status" value="1"/>
</dbReference>
<proteinExistence type="predicted"/>
<feature type="region of interest" description="Disordered" evidence="3">
    <location>
        <begin position="915"/>
        <end position="1066"/>
    </location>
</feature>
<feature type="domain" description="PG1 pseudoGTPase" evidence="6">
    <location>
        <begin position="603"/>
        <end position="777"/>
    </location>
</feature>
<dbReference type="InterPro" id="IPR002713">
    <property type="entry name" value="FF_domain"/>
</dbReference>
<feature type="compositionally biased region" description="Basic and acidic residues" evidence="3">
    <location>
        <begin position="1443"/>
        <end position="1453"/>
    </location>
</feature>
<dbReference type="GO" id="GO:0005525">
    <property type="term" value="F:GTP binding"/>
    <property type="evidence" value="ECO:0007669"/>
    <property type="project" value="InterPro"/>
</dbReference>
<dbReference type="EMBL" id="LR900227">
    <property type="protein sequence ID" value="CAD7244788.1"/>
    <property type="molecule type" value="Genomic_DNA"/>
</dbReference>
<dbReference type="InterPro" id="IPR057284">
    <property type="entry name" value="FF_RHG35_4th"/>
</dbReference>
<evidence type="ECO:0000256" key="3">
    <source>
        <dbReference type="SAM" id="MobiDB-lite"/>
    </source>
</evidence>
<keyword evidence="1" id="KW-0343">GTPase activation</keyword>
<dbReference type="InterPro" id="IPR000198">
    <property type="entry name" value="RhoGAP_dom"/>
</dbReference>
<keyword evidence="9" id="KW-1185">Reference proteome</keyword>
<dbReference type="GO" id="GO:0005096">
    <property type="term" value="F:GTPase activator activity"/>
    <property type="evidence" value="ECO:0007669"/>
    <property type="project" value="UniProtKB-KW"/>
</dbReference>
<feature type="compositionally biased region" description="Polar residues" evidence="3">
    <location>
        <begin position="1207"/>
        <end position="1223"/>
    </location>
</feature>
<feature type="domain" description="PG2 pseudoGTPase" evidence="7">
    <location>
        <begin position="707"/>
        <end position="907"/>
    </location>
</feature>
<evidence type="ECO:0000259" key="6">
    <source>
        <dbReference type="PROSITE" id="PS51852"/>
    </source>
</evidence>
<evidence type="ECO:0000256" key="1">
    <source>
        <dbReference type="ARBA" id="ARBA00022468"/>
    </source>
</evidence>
<dbReference type="Pfam" id="PF19518">
    <property type="entry name" value="RhoGAP_pG1_pG2"/>
    <property type="match status" value="2"/>
</dbReference>
<evidence type="ECO:0000256" key="2">
    <source>
        <dbReference type="ARBA" id="ARBA00022737"/>
    </source>
</evidence>
<dbReference type="InterPro" id="IPR039007">
    <property type="entry name" value="pG1"/>
</dbReference>
<evidence type="ECO:0000313" key="9">
    <source>
        <dbReference type="Proteomes" id="UP000677054"/>
    </source>
</evidence>
<feature type="domain" description="Rho-GAP" evidence="4">
    <location>
        <begin position="1523"/>
        <end position="1628"/>
    </location>
</feature>
<dbReference type="Pfam" id="PF00071">
    <property type="entry name" value="Ras"/>
    <property type="match status" value="1"/>
</dbReference>
<dbReference type="InterPro" id="IPR051978">
    <property type="entry name" value="Rho-GAP_domain"/>
</dbReference>
<dbReference type="PROSITE" id="PS51676">
    <property type="entry name" value="FF"/>
    <property type="match status" value="1"/>
</dbReference>
<feature type="compositionally biased region" description="Basic and acidic residues" evidence="3">
    <location>
        <begin position="1482"/>
        <end position="1508"/>
    </location>
</feature>
<accession>A0A7R9A226</accession>
<keyword evidence="2" id="KW-0677">Repeat</keyword>
<dbReference type="InterPro" id="IPR039006">
    <property type="entry name" value="RhoGAP_pG2"/>
</dbReference>
<feature type="compositionally biased region" description="Basic residues" evidence="3">
    <location>
        <begin position="1391"/>
        <end position="1405"/>
    </location>
</feature>
<evidence type="ECO:0000313" key="8">
    <source>
        <dbReference type="EMBL" id="CAD7244788.1"/>
    </source>
</evidence>